<dbReference type="Proteomes" id="UP000326924">
    <property type="component" value="Unassembled WGS sequence"/>
</dbReference>
<keyword evidence="7" id="KW-1185">Reference proteome</keyword>
<dbReference type="InterPro" id="IPR006694">
    <property type="entry name" value="Fatty_acid_hydroxylase"/>
</dbReference>
<evidence type="ECO:0000256" key="1">
    <source>
        <dbReference type="ARBA" id="ARBA00004370"/>
    </source>
</evidence>
<dbReference type="GO" id="GO:0016020">
    <property type="term" value="C:membrane"/>
    <property type="evidence" value="ECO:0007669"/>
    <property type="project" value="UniProtKB-SubCell"/>
</dbReference>
<dbReference type="InParanoid" id="A0A5J5EHJ4"/>
<organism evidence="6 7">
    <name type="scientific">Sphaerosporella brunnea</name>
    <dbReference type="NCBI Taxonomy" id="1250544"/>
    <lineage>
        <taxon>Eukaryota</taxon>
        <taxon>Fungi</taxon>
        <taxon>Dikarya</taxon>
        <taxon>Ascomycota</taxon>
        <taxon>Pezizomycotina</taxon>
        <taxon>Pezizomycetes</taxon>
        <taxon>Pezizales</taxon>
        <taxon>Pyronemataceae</taxon>
        <taxon>Sphaerosporella</taxon>
    </lineage>
</organism>
<evidence type="ECO:0000256" key="3">
    <source>
        <dbReference type="ARBA" id="ARBA00022989"/>
    </source>
</evidence>
<evidence type="ECO:0000313" key="7">
    <source>
        <dbReference type="Proteomes" id="UP000326924"/>
    </source>
</evidence>
<dbReference type="GO" id="GO:0008610">
    <property type="term" value="P:lipid biosynthetic process"/>
    <property type="evidence" value="ECO:0007669"/>
    <property type="project" value="InterPro"/>
</dbReference>
<keyword evidence="2" id="KW-0812">Transmembrane</keyword>
<proteinExistence type="predicted"/>
<keyword evidence="4" id="KW-0472">Membrane</keyword>
<dbReference type="InterPro" id="IPR050307">
    <property type="entry name" value="Sterol_Desaturase_Related"/>
</dbReference>
<protein>
    <recommendedName>
        <fullName evidence="5">Fatty acid hydroxylase domain-containing protein</fullName>
    </recommendedName>
</protein>
<dbReference type="EMBL" id="VXIS01000328">
    <property type="protein sequence ID" value="KAA8894583.1"/>
    <property type="molecule type" value="Genomic_DNA"/>
</dbReference>
<evidence type="ECO:0000256" key="2">
    <source>
        <dbReference type="ARBA" id="ARBA00022692"/>
    </source>
</evidence>
<comment type="subcellular location">
    <subcellularLocation>
        <location evidence="1">Membrane</location>
    </subcellularLocation>
</comment>
<reference evidence="6 7" key="1">
    <citation type="submission" date="2019-09" db="EMBL/GenBank/DDBJ databases">
        <title>Draft genome of the ectomycorrhizal ascomycete Sphaerosporella brunnea.</title>
        <authorList>
            <consortium name="DOE Joint Genome Institute"/>
            <person name="Benucci G.M."/>
            <person name="Marozzi G."/>
            <person name="Antonielli L."/>
            <person name="Sanchez S."/>
            <person name="Marco P."/>
            <person name="Wang X."/>
            <person name="Falini L.B."/>
            <person name="Barry K."/>
            <person name="Haridas S."/>
            <person name="Lipzen A."/>
            <person name="Labutti K."/>
            <person name="Grigoriev I.V."/>
            <person name="Murat C."/>
            <person name="Martin F."/>
            <person name="Albertini E."/>
            <person name="Donnini D."/>
            <person name="Bonito G."/>
        </authorList>
    </citation>
    <scope>NUCLEOTIDE SEQUENCE [LARGE SCALE GENOMIC DNA]</scope>
    <source>
        <strain evidence="6 7">Sb_GMNB300</strain>
    </source>
</reference>
<dbReference type="GO" id="GO:0016491">
    <property type="term" value="F:oxidoreductase activity"/>
    <property type="evidence" value="ECO:0007669"/>
    <property type="project" value="InterPro"/>
</dbReference>
<name>A0A5J5EHJ4_9PEZI</name>
<dbReference type="PANTHER" id="PTHR11863">
    <property type="entry name" value="STEROL DESATURASE"/>
    <property type="match status" value="1"/>
</dbReference>
<dbReference type="Pfam" id="PF04116">
    <property type="entry name" value="FA_hydroxylase"/>
    <property type="match status" value="1"/>
</dbReference>
<dbReference type="OrthoDB" id="408954at2759"/>
<dbReference type="AlphaFoldDB" id="A0A5J5EHJ4"/>
<evidence type="ECO:0000256" key="4">
    <source>
        <dbReference type="ARBA" id="ARBA00023136"/>
    </source>
</evidence>
<feature type="domain" description="Fatty acid hydroxylase" evidence="5">
    <location>
        <begin position="105"/>
        <end position="227"/>
    </location>
</feature>
<evidence type="ECO:0000313" key="6">
    <source>
        <dbReference type="EMBL" id="KAA8894583.1"/>
    </source>
</evidence>
<dbReference type="GO" id="GO:0005506">
    <property type="term" value="F:iron ion binding"/>
    <property type="evidence" value="ECO:0007669"/>
    <property type="project" value="InterPro"/>
</dbReference>
<comment type="caution">
    <text evidence="6">The sequence shown here is derived from an EMBL/GenBank/DDBJ whole genome shotgun (WGS) entry which is preliminary data.</text>
</comment>
<gene>
    <name evidence="6" type="ORF">FN846DRAFT_900871</name>
</gene>
<evidence type="ECO:0000259" key="5">
    <source>
        <dbReference type="Pfam" id="PF04116"/>
    </source>
</evidence>
<sequence>MASPLLLELAGTALTQLLCFWLPSSVYLATPRLFPAFARRHKTQPSQAEPTASELQHCAKVVLQNQLLGLSLQTLVHVVHSTLLGAAPYAAGPQPSPLGLVRDIALCIPLCECLFYGMHSLLHRPALYRRIHKIHHSFTAPVALAAQYAHPLEHVLTCFVPIMVPPLLVRASVWSMWTFVGTVGFESATLHSGFKVGLLAERHDRHHEVGVRGGYGTFAFLDWVFGTEMRSVEAAGKGRTEGDETGYRD</sequence>
<accession>A0A5J5EHJ4</accession>
<keyword evidence="3" id="KW-1133">Transmembrane helix</keyword>